<comment type="caution">
    <text evidence="3">The sequence shown here is derived from an EMBL/GenBank/DDBJ whole genome shotgun (WGS) entry which is preliminary data.</text>
</comment>
<dbReference type="OrthoDB" id="7160352at2"/>
<dbReference type="GO" id="GO:0003677">
    <property type="term" value="F:DNA binding"/>
    <property type="evidence" value="ECO:0007669"/>
    <property type="project" value="UniProtKB-UniRule"/>
</dbReference>
<dbReference type="Pfam" id="PF04014">
    <property type="entry name" value="MazE_antitoxin"/>
    <property type="match status" value="1"/>
</dbReference>
<feature type="domain" description="SpoVT-AbrB" evidence="2">
    <location>
        <begin position="1"/>
        <end position="47"/>
    </location>
</feature>
<keyword evidence="1 3" id="KW-0238">DNA-binding</keyword>
<keyword evidence="4" id="KW-1185">Reference proteome</keyword>
<dbReference type="InterPro" id="IPR037914">
    <property type="entry name" value="SpoVT-AbrB_sf"/>
</dbReference>
<dbReference type="EMBL" id="QYUK01000011">
    <property type="protein sequence ID" value="RJF88727.1"/>
    <property type="molecule type" value="Genomic_DNA"/>
</dbReference>
<dbReference type="InterPro" id="IPR007159">
    <property type="entry name" value="SpoVT-AbrB_dom"/>
</dbReference>
<gene>
    <name evidence="3" type="ORF">D3874_18480</name>
</gene>
<dbReference type="NCBIfam" id="TIGR01439">
    <property type="entry name" value="lp_hng_hel_AbrB"/>
    <property type="match status" value="1"/>
</dbReference>
<reference evidence="3 4" key="1">
    <citation type="submission" date="2018-09" db="EMBL/GenBank/DDBJ databases">
        <authorList>
            <person name="Zhu H."/>
        </authorList>
    </citation>
    <scope>NUCLEOTIDE SEQUENCE [LARGE SCALE GENOMIC DNA]</scope>
    <source>
        <strain evidence="3 4">K1W22B-8</strain>
    </source>
</reference>
<proteinExistence type="predicted"/>
<protein>
    <submittedName>
        <fullName evidence="3">AbrB/MazE/SpoVT family DNA-binding domain-containing protein</fullName>
    </submittedName>
</protein>
<dbReference type="Proteomes" id="UP000284605">
    <property type="component" value="Unassembled WGS sequence"/>
</dbReference>
<accession>A0A418WFC9</accession>
<evidence type="ECO:0000256" key="1">
    <source>
        <dbReference type="PROSITE-ProRule" id="PRU01076"/>
    </source>
</evidence>
<evidence type="ECO:0000313" key="4">
    <source>
        <dbReference type="Proteomes" id="UP000284605"/>
    </source>
</evidence>
<evidence type="ECO:0000259" key="2">
    <source>
        <dbReference type="PROSITE" id="PS51740"/>
    </source>
</evidence>
<sequence length="86" mass="9217">MRATLTSKGQVTLPKTLRDQLHLKSGDQLDFQLGADGTTLVVRPANRRATDLIGMAARPGRAPLDLEAIDAAIGQEVAAKQVRSRP</sequence>
<dbReference type="PROSITE" id="PS51740">
    <property type="entry name" value="SPOVT_ABRB"/>
    <property type="match status" value="1"/>
</dbReference>
<dbReference type="Gene3D" id="2.10.260.10">
    <property type="match status" value="1"/>
</dbReference>
<dbReference type="SMART" id="SM00966">
    <property type="entry name" value="SpoVT_AbrB"/>
    <property type="match status" value="1"/>
</dbReference>
<dbReference type="RefSeq" id="WP_119779470.1">
    <property type="nucleotide sequence ID" value="NZ_QYUK01000011.1"/>
</dbReference>
<evidence type="ECO:0000313" key="3">
    <source>
        <dbReference type="EMBL" id="RJF88727.1"/>
    </source>
</evidence>
<organism evidence="3 4">
    <name type="scientific">Oleomonas cavernae</name>
    <dbReference type="NCBI Taxonomy" id="2320859"/>
    <lineage>
        <taxon>Bacteria</taxon>
        <taxon>Pseudomonadati</taxon>
        <taxon>Pseudomonadota</taxon>
        <taxon>Alphaproteobacteria</taxon>
        <taxon>Acetobacterales</taxon>
        <taxon>Acetobacteraceae</taxon>
        <taxon>Oleomonas</taxon>
    </lineage>
</organism>
<name>A0A418WFC9_9PROT</name>
<dbReference type="AlphaFoldDB" id="A0A418WFC9"/>
<dbReference type="SUPFAM" id="SSF89447">
    <property type="entry name" value="AbrB/MazE/MraZ-like"/>
    <property type="match status" value="1"/>
</dbReference>